<dbReference type="Gene3D" id="1.10.443.10">
    <property type="entry name" value="Intergrase catalytic core"/>
    <property type="match status" value="1"/>
</dbReference>
<dbReference type="GO" id="GO:0003677">
    <property type="term" value="F:DNA binding"/>
    <property type="evidence" value="ECO:0007669"/>
    <property type="project" value="InterPro"/>
</dbReference>
<dbReference type="Proteomes" id="UP000022272">
    <property type="component" value="Unassembled WGS sequence"/>
</dbReference>
<name>A0A015ZD24_BACFG</name>
<dbReference type="InterPro" id="IPR002104">
    <property type="entry name" value="Integrase_catalytic"/>
</dbReference>
<feature type="domain" description="Tyr recombinase" evidence="2">
    <location>
        <begin position="104"/>
        <end position="309"/>
    </location>
</feature>
<dbReference type="PANTHER" id="PTHR30349:SF64">
    <property type="entry name" value="PROPHAGE INTEGRASE INTD-RELATED"/>
    <property type="match status" value="1"/>
</dbReference>
<evidence type="ECO:0000259" key="2">
    <source>
        <dbReference type="PROSITE" id="PS51898"/>
    </source>
</evidence>
<gene>
    <name evidence="3" type="ORF">M076_4609</name>
</gene>
<organism evidence="3 4">
    <name type="scientific">Bacteroides fragilis str. 2-F-2 #4</name>
    <dbReference type="NCBI Taxonomy" id="1339280"/>
    <lineage>
        <taxon>Bacteria</taxon>
        <taxon>Pseudomonadati</taxon>
        <taxon>Bacteroidota</taxon>
        <taxon>Bacteroidia</taxon>
        <taxon>Bacteroidales</taxon>
        <taxon>Bacteroidaceae</taxon>
        <taxon>Bacteroides</taxon>
    </lineage>
</organism>
<dbReference type="GO" id="GO:0006310">
    <property type="term" value="P:DNA recombination"/>
    <property type="evidence" value="ECO:0007669"/>
    <property type="project" value="UniProtKB-KW"/>
</dbReference>
<evidence type="ECO:0000313" key="3">
    <source>
        <dbReference type="EMBL" id="EXZ42237.1"/>
    </source>
</evidence>
<dbReference type="PANTHER" id="PTHR30349">
    <property type="entry name" value="PHAGE INTEGRASE-RELATED"/>
    <property type="match status" value="1"/>
</dbReference>
<dbReference type="RefSeq" id="WP_032571687.1">
    <property type="nucleotide sequence ID" value="NZ_JGDM01000116.1"/>
</dbReference>
<dbReference type="SUPFAM" id="SSF56349">
    <property type="entry name" value="DNA breaking-rejoining enzymes"/>
    <property type="match status" value="1"/>
</dbReference>
<dbReference type="Pfam" id="PF00589">
    <property type="entry name" value="Phage_integrase"/>
    <property type="match status" value="1"/>
</dbReference>
<evidence type="ECO:0000313" key="4">
    <source>
        <dbReference type="Proteomes" id="UP000022272"/>
    </source>
</evidence>
<dbReference type="GO" id="GO:0015074">
    <property type="term" value="P:DNA integration"/>
    <property type="evidence" value="ECO:0007669"/>
    <property type="project" value="InterPro"/>
</dbReference>
<protein>
    <submittedName>
        <fullName evidence="3">Phage integrase family protein</fullName>
    </submittedName>
</protein>
<dbReference type="InterPro" id="IPR050090">
    <property type="entry name" value="Tyrosine_recombinase_XerCD"/>
</dbReference>
<keyword evidence="1" id="KW-0233">DNA recombination</keyword>
<dbReference type="PROSITE" id="PS51898">
    <property type="entry name" value="TYR_RECOMBINASE"/>
    <property type="match status" value="1"/>
</dbReference>
<comment type="caution">
    <text evidence="3">The sequence shown here is derived from an EMBL/GenBank/DDBJ whole genome shotgun (WGS) entry which is preliminary data.</text>
</comment>
<accession>A0A015ZD24</accession>
<reference evidence="3 4" key="1">
    <citation type="submission" date="2014-02" db="EMBL/GenBank/DDBJ databases">
        <authorList>
            <person name="Sears C."/>
            <person name="Carroll K."/>
            <person name="Sack B.R."/>
            <person name="Qadri F."/>
            <person name="Myers L.L."/>
            <person name="Chung G.-T."/>
            <person name="Escheverria P."/>
            <person name="Fraser C.M."/>
            <person name="Sadzewicz L."/>
            <person name="Shefchek K.A."/>
            <person name="Tallon L."/>
            <person name="Das S.P."/>
            <person name="Daugherty S."/>
            <person name="Mongodin E.F."/>
        </authorList>
    </citation>
    <scope>NUCLEOTIDE SEQUENCE [LARGE SCALE GENOMIC DNA]</scope>
    <source>
        <strain evidence="3 4">2-F-2 #4</strain>
    </source>
</reference>
<proteinExistence type="predicted"/>
<dbReference type="InterPro" id="IPR011010">
    <property type="entry name" value="DNA_brk_join_enz"/>
</dbReference>
<dbReference type="PATRIC" id="fig|1339280.3.peg.4403"/>
<dbReference type="AlphaFoldDB" id="A0A015ZD24"/>
<dbReference type="InterPro" id="IPR013762">
    <property type="entry name" value="Integrase-like_cat_sf"/>
</dbReference>
<sequence>MNIQTVTELYIAFRDSLKYRDSSDKKSRIKHTIREFAKFVGVSKETELITEEDCTSFLNRRNTTVTTAWKKDHCAIKKLFEWACLRGYTPINPVPKQLPVFPDAHPAYIYSNDELKRLFDASLTYMKAESLVTDPRCIRFILMTTYAMGLRISETLALRFKHIDRKQQIIHIEDSKFFKSRYVTYNHQVAKLINEVFEWRKSDSYPMEPDNYVFVSKQGKPVNFVTLHCIFAKIRKKANLYFPELKRHQPRIHDLRHSFATNVLKSWYKEGKDVQSLLPKLSIYLGHSNVSHTSVYLSMIPEILEKANELFYIYKNQDNENATDNKD</sequence>
<evidence type="ECO:0000256" key="1">
    <source>
        <dbReference type="ARBA" id="ARBA00023172"/>
    </source>
</evidence>
<dbReference type="EMBL" id="JGDM01000116">
    <property type="protein sequence ID" value="EXZ42237.1"/>
    <property type="molecule type" value="Genomic_DNA"/>
</dbReference>